<evidence type="ECO:0000313" key="3">
    <source>
        <dbReference type="Proteomes" id="UP001501637"/>
    </source>
</evidence>
<proteinExistence type="predicted"/>
<organism evidence="2 3">
    <name type="scientific">Streptomyces rectiviolaceus</name>
    <dbReference type="NCBI Taxonomy" id="332591"/>
    <lineage>
        <taxon>Bacteria</taxon>
        <taxon>Bacillati</taxon>
        <taxon>Actinomycetota</taxon>
        <taxon>Actinomycetes</taxon>
        <taxon>Kitasatosporales</taxon>
        <taxon>Streptomycetaceae</taxon>
        <taxon>Streptomyces</taxon>
    </lineage>
</organism>
<feature type="region of interest" description="Disordered" evidence="1">
    <location>
        <begin position="65"/>
        <end position="102"/>
    </location>
</feature>
<evidence type="ECO:0008006" key="4">
    <source>
        <dbReference type="Google" id="ProtNLM"/>
    </source>
</evidence>
<gene>
    <name evidence="2" type="ORF">GCM10010449_72450</name>
</gene>
<evidence type="ECO:0000313" key="2">
    <source>
        <dbReference type="EMBL" id="GAA3142247.1"/>
    </source>
</evidence>
<dbReference type="EMBL" id="BAAAUG010000172">
    <property type="protein sequence ID" value="GAA3142247.1"/>
    <property type="molecule type" value="Genomic_DNA"/>
</dbReference>
<evidence type="ECO:0000256" key="1">
    <source>
        <dbReference type="SAM" id="MobiDB-lite"/>
    </source>
</evidence>
<protein>
    <recommendedName>
        <fullName evidence="4">Transposase</fullName>
    </recommendedName>
</protein>
<name>A0ABP6NAW9_9ACTN</name>
<dbReference type="Proteomes" id="UP001501637">
    <property type="component" value="Unassembled WGS sequence"/>
</dbReference>
<comment type="caution">
    <text evidence="2">The sequence shown here is derived from an EMBL/GenBank/DDBJ whole genome shotgun (WGS) entry which is preliminary data.</text>
</comment>
<accession>A0ABP6NAW9</accession>
<sequence>MRVEEMRVEEMRGLAHGVTFSIRQQGRAKRTYEGGVPSLRTVQSGAAAVYACEGEVNGAWAHGRCKAEETREKRRAQRAGGRLRESSNTTPTTLDRSRCGSA</sequence>
<keyword evidence="3" id="KW-1185">Reference proteome</keyword>
<reference evidence="3" key="1">
    <citation type="journal article" date="2019" name="Int. J. Syst. Evol. Microbiol.">
        <title>The Global Catalogue of Microorganisms (GCM) 10K type strain sequencing project: providing services to taxonomists for standard genome sequencing and annotation.</title>
        <authorList>
            <consortium name="The Broad Institute Genomics Platform"/>
            <consortium name="The Broad Institute Genome Sequencing Center for Infectious Disease"/>
            <person name="Wu L."/>
            <person name="Ma J."/>
        </authorList>
    </citation>
    <scope>NUCLEOTIDE SEQUENCE [LARGE SCALE GENOMIC DNA]</scope>
    <source>
        <strain evidence="3">JCM 9092</strain>
    </source>
</reference>